<dbReference type="SUPFAM" id="SSF103481">
    <property type="entry name" value="Multidrug resistance efflux transporter EmrE"/>
    <property type="match status" value="2"/>
</dbReference>
<dbReference type="PANTHER" id="PTHR42920">
    <property type="entry name" value="OS03G0707200 PROTEIN-RELATED"/>
    <property type="match status" value="1"/>
</dbReference>
<evidence type="ECO:0000256" key="4">
    <source>
        <dbReference type="ARBA" id="ARBA00022989"/>
    </source>
</evidence>
<feature type="domain" description="EamA" evidence="7">
    <location>
        <begin position="9"/>
        <end position="137"/>
    </location>
</feature>
<evidence type="ECO:0000256" key="2">
    <source>
        <dbReference type="ARBA" id="ARBA00022475"/>
    </source>
</evidence>
<evidence type="ECO:0000259" key="7">
    <source>
        <dbReference type="Pfam" id="PF00892"/>
    </source>
</evidence>
<dbReference type="EMBL" id="CP133772">
    <property type="protein sequence ID" value="WYY00790.1"/>
    <property type="molecule type" value="Genomic_DNA"/>
</dbReference>
<keyword evidence="5 6" id="KW-0472">Membrane</keyword>
<sequence length="305" mass="33279">MKNQKILYMGLILLVTFFWGITFPLIKLALEYISPVVFLALRFAVSSLMLMPFIFRSGKLKDRRMARIGMTAGVFLFLGYYFQTVGLDYTTAANSGIITGIYVVILPFISFAYLKMKVSRLDVAASAIAFAGLFIMSASSLAIRSSTVEFGDIFTLICGVAYALQIAYVARYSGGLDSTVFTFYQILTVAILSTVFIPTYSTSLFTINALVVFVIIFTALFGGVLAYFITTKALIYVEPTSAGIIFVGEPIFAAISAVVIGGEVLGPLTIIGGTVMVFAMFLTSIDKYLSRRRELSSAKRSLGVH</sequence>
<reference evidence="8 9" key="1">
    <citation type="submission" date="2023-09" db="EMBL/GenBank/DDBJ databases">
        <authorList>
            <person name="Golyshina O.V."/>
            <person name="Lunev E.A."/>
            <person name="Bargiela R."/>
            <person name="Gaines M.C."/>
            <person name="Daum B."/>
            <person name="Bale N.J."/>
            <person name="Koenen M."/>
            <person name="Sinninghe Damst J.S."/>
            <person name="Yakimov M."/>
            <person name="Golyshin P.N."/>
        </authorList>
    </citation>
    <scope>NUCLEOTIDE SEQUENCE [LARGE SCALE GENOMIC DNA]</scope>
    <source>
        <strain evidence="8 9">M1</strain>
    </source>
</reference>
<dbReference type="InterPro" id="IPR037185">
    <property type="entry name" value="EmrE-like"/>
</dbReference>
<feature type="transmembrane region" description="Helical" evidence="6">
    <location>
        <begin position="32"/>
        <end position="53"/>
    </location>
</feature>
<feature type="transmembrane region" description="Helical" evidence="6">
    <location>
        <begin position="153"/>
        <end position="170"/>
    </location>
</feature>
<dbReference type="InterPro" id="IPR000620">
    <property type="entry name" value="EamA_dom"/>
</dbReference>
<keyword evidence="3 6" id="KW-0812">Transmembrane</keyword>
<dbReference type="AlphaFoldDB" id="A0AAX4NJ58"/>
<dbReference type="RefSeq" id="WP_393971119.1">
    <property type="nucleotide sequence ID" value="NZ_CP133772.1"/>
</dbReference>
<comment type="subcellular location">
    <subcellularLocation>
        <location evidence="1">Cell membrane</location>
        <topology evidence="1">Multi-pass membrane protein</topology>
    </subcellularLocation>
</comment>
<evidence type="ECO:0000313" key="8">
    <source>
        <dbReference type="EMBL" id="WYY00790.1"/>
    </source>
</evidence>
<dbReference type="PANTHER" id="PTHR42920:SF5">
    <property type="entry name" value="EAMA DOMAIN-CONTAINING PROTEIN"/>
    <property type="match status" value="1"/>
</dbReference>
<keyword evidence="2" id="KW-1003">Cell membrane</keyword>
<feature type="transmembrane region" description="Helical" evidence="6">
    <location>
        <begin position="95"/>
        <end position="114"/>
    </location>
</feature>
<proteinExistence type="predicted"/>
<organism evidence="8 9">
    <name type="scientific">Oxyplasma meridianum</name>
    <dbReference type="NCBI Taxonomy" id="3073602"/>
    <lineage>
        <taxon>Archaea</taxon>
        <taxon>Methanobacteriati</taxon>
        <taxon>Thermoplasmatota</taxon>
        <taxon>Thermoplasmata</taxon>
        <taxon>Thermoplasmatales</taxon>
        <taxon>Thermoplasmataceae</taxon>
        <taxon>Oxyplasma</taxon>
    </lineage>
</organism>
<dbReference type="InterPro" id="IPR051258">
    <property type="entry name" value="Diverse_Substrate_Transporter"/>
</dbReference>
<gene>
    <name evidence="8" type="ORF">OXIME_001374</name>
</gene>
<evidence type="ECO:0000256" key="6">
    <source>
        <dbReference type="SAM" id="Phobius"/>
    </source>
</evidence>
<feature type="transmembrane region" description="Helical" evidence="6">
    <location>
        <begin position="121"/>
        <end position="141"/>
    </location>
</feature>
<evidence type="ECO:0000256" key="3">
    <source>
        <dbReference type="ARBA" id="ARBA00022692"/>
    </source>
</evidence>
<evidence type="ECO:0000256" key="5">
    <source>
        <dbReference type="ARBA" id="ARBA00023136"/>
    </source>
</evidence>
<accession>A0AAX4NJ58</accession>
<feature type="transmembrane region" description="Helical" evidence="6">
    <location>
        <begin position="242"/>
        <end position="262"/>
    </location>
</feature>
<dbReference type="GO" id="GO:0005886">
    <property type="term" value="C:plasma membrane"/>
    <property type="evidence" value="ECO:0007669"/>
    <property type="project" value="UniProtKB-SubCell"/>
</dbReference>
<feature type="domain" description="EamA" evidence="7">
    <location>
        <begin position="150"/>
        <end position="284"/>
    </location>
</feature>
<evidence type="ECO:0000256" key="1">
    <source>
        <dbReference type="ARBA" id="ARBA00004651"/>
    </source>
</evidence>
<dbReference type="GeneID" id="95968111"/>
<feature type="transmembrane region" description="Helical" evidence="6">
    <location>
        <begin position="182"/>
        <end position="201"/>
    </location>
</feature>
<evidence type="ECO:0000313" key="9">
    <source>
        <dbReference type="Proteomes" id="UP001451606"/>
    </source>
</evidence>
<feature type="transmembrane region" description="Helical" evidence="6">
    <location>
        <begin position="65"/>
        <end position="83"/>
    </location>
</feature>
<keyword evidence="4 6" id="KW-1133">Transmembrane helix</keyword>
<protein>
    <submittedName>
        <fullName evidence="8">DMT family transporter</fullName>
    </submittedName>
</protein>
<feature type="transmembrane region" description="Helical" evidence="6">
    <location>
        <begin position="268"/>
        <end position="289"/>
    </location>
</feature>
<keyword evidence="9" id="KW-1185">Reference proteome</keyword>
<dbReference type="Pfam" id="PF00892">
    <property type="entry name" value="EamA"/>
    <property type="match status" value="2"/>
</dbReference>
<dbReference type="KEGG" id="omr:OXIME_001374"/>
<feature type="transmembrane region" description="Helical" evidence="6">
    <location>
        <begin position="7"/>
        <end position="26"/>
    </location>
</feature>
<dbReference type="Proteomes" id="UP001451606">
    <property type="component" value="Chromosome"/>
</dbReference>
<name>A0AAX4NJ58_9ARCH</name>
<feature type="transmembrane region" description="Helical" evidence="6">
    <location>
        <begin position="207"/>
        <end position="230"/>
    </location>
</feature>